<dbReference type="SMART" id="SM01163">
    <property type="entry name" value="DUF1785"/>
    <property type="match status" value="1"/>
</dbReference>
<feature type="compositionally biased region" description="Basic and acidic residues" evidence="1">
    <location>
        <begin position="40"/>
        <end position="49"/>
    </location>
</feature>
<dbReference type="Proteomes" id="UP000824596">
    <property type="component" value="Unassembled WGS sequence"/>
</dbReference>
<feature type="region of interest" description="Disordered" evidence="1">
    <location>
        <begin position="1"/>
        <end position="64"/>
    </location>
</feature>
<evidence type="ECO:0000313" key="3">
    <source>
        <dbReference type="EMBL" id="KAH0957242.1"/>
    </source>
</evidence>
<dbReference type="GeneID" id="68360919"/>
<name>A0A9P8MKZ1_9HYPO</name>
<dbReference type="AlphaFoldDB" id="A0A9P8MKZ1"/>
<accession>A0A9P8MKZ1</accession>
<evidence type="ECO:0000259" key="2">
    <source>
        <dbReference type="SMART" id="SM01163"/>
    </source>
</evidence>
<dbReference type="EMBL" id="JAIZPD010000022">
    <property type="protein sequence ID" value="KAH0957242.1"/>
    <property type="molecule type" value="Genomic_DNA"/>
</dbReference>
<dbReference type="Pfam" id="PF08699">
    <property type="entry name" value="ArgoL1"/>
    <property type="match status" value="1"/>
</dbReference>
<dbReference type="InterPro" id="IPR014811">
    <property type="entry name" value="ArgoL1"/>
</dbReference>
<feature type="domain" description="Argonaute linker 1" evidence="2">
    <location>
        <begin position="255"/>
        <end position="314"/>
    </location>
</feature>
<gene>
    <name evidence="3" type="ORF">HRG_11791</name>
</gene>
<dbReference type="RefSeq" id="XP_044714756.1">
    <property type="nucleotide sequence ID" value="XM_044870261.1"/>
</dbReference>
<evidence type="ECO:0000256" key="1">
    <source>
        <dbReference type="SAM" id="MobiDB-lite"/>
    </source>
</evidence>
<feature type="compositionally biased region" description="Gly residues" evidence="1">
    <location>
        <begin position="27"/>
        <end position="39"/>
    </location>
</feature>
<evidence type="ECO:0000313" key="4">
    <source>
        <dbReference type="Proteomes" id="UP000824596"/>
    </source>
</evidence>
<dbReference type="OrthoDB" id="10252740at2759"/>
<protein>
    <submittedName>
        <fullName evidence="3">Argonaute linker 1 domain-containing protein</fullName>
    </submittedName>
</protein>
<keyword evidence="4" id="KW-1185">Reference proteome</keyword>
<sequence length="322" mass="34285">MSDRGGDRGGGGSSARGRGGFSDRSGRGGYRGGRGGYRGGRGDGGDRGGRGGGFRGGRGGRPRDTTIELAYSVNGSFPQPDAAVTALEDRLIKTQRSSAAGLAAQMAKTNIQAPPLQARSTDVFPLRPAFGTSGQPVTLWSNYFNVTFKPMVLYKYTFEFVQVGSETSSGEPSKSSKAASREVKGRKLYFAVRELLATLKAADKTLVLATEYKSQLVSLQKLKLAENPVRFRLAVETSGDKWDVIEATIHGPTEAPSTPCSTPASSLGKDEAATNLFQDFHQLIAARGFFQSARLGTGRLLLNANVSHGVFPKLMPTEFGYS</sequence>
<organism evidence="3 4">
    <name type="scientific">Hirsutella rhossiliensis</name>
    <dbReference type="NCBI Taxonomy" id="111463"/>
    <lineage>
        <taxon>Eukaryota</taxon>
        <taxon>Fungi</taxon>
        <taxon>Dikarya</taxon>
        <taxon>Ascomycota</taxon>
        <taxon>Pezizomycotina</taxon>
        <taxon>Sordariomycetes</taxon>
        <taxon>Hypocreomycetidae</taxon>
        <taxon>Hypocreales</taxon>
        <taxon>Ophiocordycipitaceae</taxon>
        <taxon>Hirsutella</taxon>
    </lineage>
</organism>
<feature type="compositionally biased region" description="Gly residues" evidence="1">
    <location>
        <begin position="50"/>
        <end position="59"/>
    </location>
</feature>
<feature type="compositionally biased region" description="Gly residues" evidence="1">
    <location>
        <begin position="8"/>
        <end position="20"/>
    </location>
</feature>
<reference evidence="3" key="1">
    <citation type="submission" date="2021-09" db="EMBL/GenBank/DDBJ databases">
        <title>A high-quality genome of the endoparasitic fungus Hirsutella rhossiliensis with a comparison of Hirsutella genomes reveals transposable elements contributing to genome size variation.</title>
        <authorList>
            <person name="Lin R."/>
            <person name="Jiao Y."/>
            <person name="Sun X."/>
            <person name="Ling J."/>
            <person name="Xie B."/>
            <person name="Cheng X."/>
        </authorList>
    </citation>
    <scope>NUCLEOTIDE SEQUENCE</scope>
    <source>
        <strain evidence="3">HR02</strain>
    </source>
</reference>
<proteinExistence type="predicted"/>
<comment type="caution">
    <text evidence="3">The sequence shown here is derived from an EMBL/GenBank/DDBJ whole genome shotgun (WGS) entry which is preliminary data.</text>
</comment>